<evidence type="ECO:0000256" key="3">
    <source>
        <dbReference type="ARBA" id="ARBA00022771"/>
    </source>
</evidence>
<dbReference type="EMBL" id="SOBG01000004">
    <property type="protein sequence ID" value="TDT70471.1"/>
    <property type="molecule type" value="Genomic_DNA"/>
</dbReference>
<protein>
    <recommendedName>
        <fullName evidence="7">Recombination protein RecR</fullName>
    </recommendedName>
</protein>
<keyword evidence="4 7" id="KW-0862">Zinc</keyword>
<dbReference type="CDD" id="cd01025">
    <property type="entry name" value="TOPRIM_recR"/>
    <property type="match status" value="1"/>
</dbReference>
<dbReference type="GO" id="GO:0006310">
    <property type="term" value="P:DNA recombination"/>
    <property type="evidence" value="ECO:0007669"/>
    <property type="project" value="UniProtKB-UniRule"/>
</dbReference>
<keyword evidence="6 7" id="KW-0234">DNA repair</keyword>
<keyword evidence="1 7" id="KW-0479">Metal-binding</keyword>
<dbReference type="PROSITE" id="PS01300">
    <property type="entry name" value="RECR"/>
    <property type="match status" value="1"/>
</dbReference>
<dbReference type="RefSeq" id="WP_134112907.1">
    <property type="nucleotide sequence ID" value="NZ_SOBG01000004.1"/>
</dbReference>
<dbReference type="SUPFAM" id="SSF111304">
    <property type="entry name" value="Recombination protein RecR"/>
    <property type="match status" value="1"/>
</dbReference>
<dbReference type="AlphaFoldDB" id="A0AA46DYI4"/>
<dbReference type="InterPro" id="IPR006171">
    <property type="entry name" value="TOPRIM_dom"/>
</dbReference>
<evidence type="ECO:0000256" key="5">
    <source>
        <dbReference type="ARBA" id="ARBA00023172"/>
    </source>
</evidence>
<comment type="function">
    <text evidence="7">May play a role in DNA repair. It seems to be involved in an RecBC-independent recombinational process of DNA repair. It may act with RecF and RecO.</text>
</comment>
<feature type="zinc finger region" description="C4-type" evidence="7">
    <location>
        <begin position="55"/>
        <end position="70"/>
    </location>
</feature>
<evidence type="ECO:0000256" key="6">
    <source>
        <dbReference type="ARBA" id="ARBA00023204"/>
    </source>
</evidence>
<dbReference type="GO" id="GO:0008270">
    <property type="term" value="F:zinc ion binding"/>
    <property type="evidence" value="ECO:0007669"/>
    <property type="project" value="UniProtKB-KW"/>
</dbReference>
<evidence type="ECO:0000313" key="9">
    <source>
        <dbReference type="EMBL" id="TDT70471.1"/>
    </source>
</evidence>
<evidence type="ECO:0000313" key="10">
    <source>
        <dbReference type="Proteomes" id="UP000294678"/>
    </source>
</evidence>
<gene>
    <name evidence="7" type="primary">recR</name>
    <name evidence="9" type="ORF">EV215_1016</name>
</gene>
<dbReference type="SMART" id="SM00493">
    <property type="entry name" value="TOPRIM"/>
    <property type="match status" value="1"/>
</dbReference>
<dbReference type="Gene3D" id="1.10.8.420">
    <property type="entry name" value="RecR Domain 1"/>
    <property type="match status" value="1"/>
</dbReference>
<dbReference type="Pfam" id="PF21175">
    <property type="entry name" value="RecR_C"/>
    <property type="match status" value="1"/>
</dbReference>
<evidence type="ECO:0000256" key="1">
    <source>
        <dbReference type="ARBA" id="ARBA00022723"/>
    </source>
</evidence>
<evidence type="ECO:0000256" key="2">
    <source>
        <dbReference type="ARBA" id="ARBA00022763"/>
    </source>
</evidence>
<dbReference type="InterPro" id="IPR034137">
    <property type="entry name" value="TOPRIM_RecR"/>
</dbReference>
<dbReference type="Proteomes" id="UP000294678">
    <property type="component" value="Unassembled WGS sequence"/>
</dbReference>
<dbReference type="GO" id="GO:0003677">
    <property type="term" value="F:DNA binding"/>
    <property type="evidence" value="ECO:0007669"/>
    <property type="project" value="UniProtKB-UniRule"/>
</dbReference>
<dbReference type="NCBIfam" id="TIGR00615">
    <property type="entry name" value="recR"/>
    <property type="match status" value="1"/>
</dbReference>
<reference evidence="9 10" key="1">
    <citation type="submission" date="2019-03" db="EMBL/GenBank/DDBJ databases">
        <title>Genomic Encyclopedia of Type Strains, Phase IV (KMG-IV): sequencing the most valuable type-strain genomes for metagenomic binning, comparative biology and taxonomic classification.</title>
        <authorList>
            <person name="Goeker M."/>
        </authorList>
    </citation>
    <scope>NUCLEOTIDE SEQUENCE [LARGE SCALE GENOMIC DNA]</scope>
    <source>
        <strain evidence="9 10">DSM 100055</strain>
    </source>
</reference>
<dbReference type="Pfam" id="PF21176">
    <property type="entry name" value="RecR_HhH"/>
    <property type="match status" value="1"/>
</dbReference>
<evidence type="ECO:0000256" key="7">
    <source>
        <dbReference type="HAMAP-Rule" id="MF_00017"/>
    </source>
</evidence>
<dbReference type="Pfam" id="PF13662">
    <property type="entry name" value="Toprim_4"/>
    <property type="match status" value="1"/>
</dbReference>
<proteinExistence type="inferred from homology"/>
<accession>A0AA46DYI4</accession>
<dbReference type="PANTHER" id="PTHR30446:SF0">
    <property type="entry name" value="RECOMBINATION PROTEIN RECR"/>
    <property type="match status" value="1"/>
</dbReference>
<evidence type="ECO:0000259" key="8">
    <source>
        <dbReference type="PROSITE" id="PS50880"/>
    </source>
</evidence>
<keyword evidence="3 7" id="KW-0863">Zinc-finger</keyword>
<dbReference type="Pfam" id="PF02132">
    <property type="entry name" value="RecR_ZnF"/>
    <property type="match status" value="1"/>
</dbReference>
<dbReference type="GO" id="GO:0006281">
    <property type="term" value="P:DNA repair"/>
    <property type="evidence" value="ECO:0007669"/>
    <property type="project" value="UniProtKB-UniRule"/>
</dbReference>
<dbReference type="InterPro" id="IPR023627">
    <property type="entry name" value="Rcmb_RecR"/>
</dbReference>
<comment type="caution">
    <text evidence="9">The sequence shown here is derived from an EMBL/GenBank/DDBJ whole genome shotgun (WGS) entry which is preliminary data.</text>
</comment>
<dbReference type="PROSITE" id="PS50880">
    <property type="entry name" value="TOPRIM"/>
    <property type="match status" value="1"/>
</dbReference>
<evidence type="ECO:0000256" key="4">
    <source>
        <dbReference type="ARBA" id="ARBA00022833"/>
    </source>
</evidence>
<dbReference type="Gene3D" id="6.10.250.240">
    <property type="match status" value="1"/>
</dbReference>
<keyword evidence="2 7" id="KW-0227">DNA damage</keyword>
<feature type="domain" description="Toprim" evidence="8">
    <location>
        <begin position="78"/>
        <end position="173"/>
    </location>
</feature>
<comment type="similarity">
    <text evidence="7">Belongs to the RecR family.</text>
</comment>
<organism evidence="9 10">
    <name type="scientific">Hypnocyclicus thermotrophus</name>
    <dbReference type="NCBI Taxonomy" id="1627895"/>
    <lineage>
        <taxon>Bacteria</taxon>
        <taxon>Fusobacteriati</taxon>
        <taxon>Fusobacteriota</taxon>
        <taxon>Fusobacteriia</taxon>
        <taxon>Fusobacteriales</taxon>
        <taxon>Fusobacteriaceae</taxon>
        <taxon>Hypnocyclicus</taxon>
    </lineage>
</organism>
<keyword evidence="5 7" id="KW-0233">DNA recombination</keyword>
<dbReference type="InterPro" id="IPR000093">
    <property type="entry name" value="DNA_Rcmb_RecR"/>
</dbReference>
<sequence>MIHSLENLIDQFNKLPGIGKKTATRLAFAILDMEIKEVEIFSNSLILAKKNIKKCSTCGNFSEDDICDICQNQKRDHSIICVVEDSKDIIAMERAKNYNGVYHVLHGKISPLNGINIDNLNIKKLIERVAKNDIKEVILALNPDLEGETTAMYINKLLKNFDITISKIASGIPMGGNIEYSDIATLSKALEGRIKI</sequence>
<dbReference type="Gene3D" id="3.40.1360.10">
    <property type="match status" value="1"/>
</dbReference>
<dbReference type="InterPro" id="IPR015967">
    <property type="entry name" value="Rcmb_RecR_Znf"/>
</dbReference>
<dbReference type="HAMAP" id="MF_00017">
    <property type="entry name" value="RecR"/>
    <property type="match status" value="1"/>
</dbReference>
<keyword evidence="10" id="KW-1185">Reference proteome</keyword>
<name>A0AA46DYI4_9FUSO</name>
<dbReference type="PANTHER" id="PTHR30446">
    <property type="entry name" value="RECOMBINATION PROTEIN RECR"/>
    <property type="match status" value="1"/>
</dbReference>